<sequence length="269" mass="30886">MKLYPISLLLLSHFIVSGFTDLSDRNYCPPNLFRFWPQKENQPYNDSLDYNFIPNDNAQRTGPIYKLEVVSPTINLFEPGIGYRMTLSTTEEVSLIHKFLISIVHNDSFKTPGKLKSLSDKSEPISYNCWKYLIKRPIEFPNELSDFTMVPFEWEAPESGCVDISAQVMDSGDSLFQFDNDPHRALKKTLCVRKNSPTSSSLTQKLQSRSKFNARGKHYCCRRGKRSDSCVLSGDSETFYKAHSKYGFSFESCSFAYSQCCFKSKIHDD</sequence>
<accession>A0A0K2UBQ5</accession>
<dbReference type="AlphaFoldDB" id="A0A0K2UBQ5"/>
<organism evidence="2">
    <name type="scientific">Lepeophtheirus salmonis</name>
    <name type="common">Salmon louse</name>
    <name type="synonym">Caligus salmonis</name>
    <dbReference type="NCBI Taxonomy" id="72036"/>
    <lineage>
        <taxon>Eukaryota</taxon>
        <taxon>Metazoa</taxon>
        <taxon>Ecdysozoa</taxon>
        <taxon>Arthropoda</taxon>
        <taxon>Crustacea</taxon>
        <taxon>Multicrustacea</taxon>
        <taxon>Hexanauplia</taxon>
        <taxon>Copepoda</taxon>
        <taxon>Siphonostomatoida</taxon>
        <taxon>Caligidae</taxon>
        <taxon>Lepeophtheirus</taxon>
    </lineage>
</organism>
<dbReference type="InterPro" id="IPR042307">
    <property type="entry name" value="Reeler_sf"/>
</dbReference>
<dbReference type="RefSeq" id="XP_040563718.1">
    <property type="nucleotide sequence ID" value="XM_040707784.2"/>
</dbReference>
<proteinExistence type="predicted"/>
<evidence type="ECO:0000256" key="1">
    <source>
        <dbReference type="SAM" id="SignalP"/>
    </source>
</evidence>
<evidence type="ECO:0000313" key="2">
    <source>
        <dbReference type="EMBL" id="CDW35673.1"/>
    </source>
</evidence>
<dbReference type="EMBL" id="HACA01018312">
    <property type="protein sequence ID" value="CDW35673.1"/>
    <property type="molecule type" value="Transcribed_RNA"/>
</dbReference>
<feature type="chain" id="PRO_5005488565" evidence="1">
    <location>
        <begin position="19"/>
        <end position="269"/>
    </location>
</feature>
<feature type="signal peptide" evidence="1">
    <location>
        <begin position="1"/>
        <end position="18"/>
    </location>
</feature>
<name>A0A0K2UBQ5_LEPSM</name>
<dbReference type="Gene3D" id="2.60.40.4060">
    <property type="entry name" value="Reeler domain"/>
    <property type="match status" value="1"/>
</dbReference>
<dbReference type="KEGG" id="lsm:121113978"/>
<dbReference type="GeneID" id="121113978"/>
<keyword evidence="1" id="KW-0732">Signal</keyword>
<protein>
    <submittedName>
        <fullName evidence="2">Uncharacterized protein</fullName>
    </submittedName>
</protein>
<reference evidence="2" key="1">
    <citation type="submission" date="2014-05" db="EMBL/GenBank/DDBJ databases">
        <authorList>
            <person name="Chronopoulou M."/>
        </authorList>
    </citation>
    <scope>NUCLEOTIDE SEQUENCE</scope>
    <source>
        <tissue evidence="2">Whole organism</tissue>
    </source>
</reference>